<feature type="domain" description="WYL" evidence="1">
    <location>
        <begin position="119"/>
        <end position="186"/>
    </location>
</feature>
<dbReference type="Pfam" id="PF13280">
    <property type="entry name" value="WYL"/>
    <property type="match status" value="1"/>
</dbReference>
<proteinExistence type="predicted"/>
<gene>
    <name evidence="3" type="ORF">CLV62_11716</name>
</gene>
<reference evidence="3 4" key="1">
    <citation type="submission" date="2018-03" db="EMBL/GenBank/DDBJ databases">
        <title>Genomic Encyclopedia of Archaeal and Bacterial Type Strains, Phase II (KMG-II): from individual species to whole genera.</title>
        <authorList>
            <person name="Goeker M."/>
        </authorList>
    </citation>
    <scope>NUCLEOTIDE SEQUENCE [LARGE SCALE GENOMIC DNA]</scope>
    <source>
        <strain evidence="3 4">DSM 100214</strain>
    </source>
</reference>
<feature type="domain" description="WCX" evidence="2">
    <location>
        <begin position="219"/>
        <end position="295"/>
    </location>
</feature>
<evidence type="ECO:0000259" key="2">
    <source>
        <dbReference type="Pfam" id="PF25583"/>
    </source>
</evidence>
<evidence type="ECO:0000313" key="4">
    <source>
        <dbReference type="Proteomes" id="UP000247973"/>
    </source>
</evidence>
<dbReference type="PROSITE" id="PS52050">
    <property type="entry name" value="WYL"/>
    <property type="match status" value="1"/>
</dbReference>
<evidence type="ECO:0000259" key="1">
    <source>
        <dbReference type="Pfam" id="PF13280"/>
    </source>
</evidence>
<dbReference type="InterPro" id="IPR051534">
    <property type="entry name" value="CBASS_pafABC_assoc_protein"/>
</dbReference>
<dbReference type="Pfam" id="PF25583">
    <property type="entry name" value="WCX"/>
    <property type="match status" value="1"/>
</dbReference>
<sequence>MAKDIFNRYIWLVDTIYKAKQITFEEINERWVRNTMNNGDDIPLRTFHNHRKAIEDIFDIIIECDRKNGYKYYIENVKDIEQGGLRSWLLNTFAINNLINESHKLKNRFQFEQIPSGQEYLTAIIEAMRDNIALEITYQSYWRDTPTTFPIEPYFVKVFKQRWYVIAYSQGPQKIMIYALDRIRKLSLIDRYFELPKEFDSEEYFYNYFGIINDENSPPCKVKISANTYQAEYLKSLPLHHSQKEIEINEKFSVFQYYIHPTFDFRKELLSMGAEIEILEPIWFREEIREVINEMNIRYRQTV</sequence>
<dbReference type="OrthoDB" id="43316at2"/>
<organism evidence="3 4">
    <name type="scientific">Dysgonomonas alginatilytica</name>
    <dbReference type="NCBI Taxonomy" id="1605892"/>
    <lineage>
        <taxon>Bacteria</taxon>
        <taxon>Pseudomonadati</taxon>
        <taxon>Bacteroidota</taxon>
        <taxon>Bacteroidia</taxon>
        <taxon>Bacteroidales</taxon>
        <taxon>Dysgonomonadaceae</taxon>
        <taxon>Dysgonomonas</taxon>
    </lineage>
</organism>
<protein>
    <submittedName>
        <fullName evidence="3">WYL domain-containing protein</fullName>
    </submittedName>
</protein>
<dbReference type="InterPro" id="IPR026881">
    <property type="entry name" value="WYL_dom"/>
</dbReference>
<dbReference type="Proteomes" id="UP000247973">
    <property type="component" value="Unassembled WGS sequence"/>
</dbReference>
<comment type="caution">
    <text evidence="3">The sequence shown here is derived from an EMBL/GenBank/DDBJ whole genome shotgun (WGS) entry which is preliminary data.</text>
</comment>
<dbReference type="InterPro" id="IPR057727">
    <property type="entry name" value="WCX_dom"/>
</dbReference>
<dbReference type="PANTHER" id="PTHR34580">
    <property type="match status" value="1"/>
</dbReference>
<name>A0A2V3PU20_9BACT</name>
<evidence type="ECO:0000313" key="3">
    <source>
        <dbReference type="EMBL" id="PXV62800.1"/>
    </source>
</evidence>
<dbReference type="AlphaFoldDB" id="A0A2V3PU20"/>
<dbReference type="PANTHER" id="PTHR34580:SF9">
    <property type="entry name" value="SLL5097 PROTEIN"/>
    <property type="match status" value="1"/>
</dbReference>
<dbReference type="EMBL" id="QICL01000017">
    <property type="protein sequence ID" value="PXV62800.1"/>
    <property type="molecule type" value="Genomic_DNA"/>
</dbReference>
<accession>A0A2V3PU20</accession>
<keyword evidence="4" id="KW-1185">Reference proteome</keyword>
<dbReference type="RefSeq" id="WP_110311213.1">
    <property type="nucleotide sequence ID" value="NZ_QICL01000017.1"/>
</dbReference>